<evidence type="ECO:0000259" key="5">
    <source>
        <dbReference type="PROSITE" id="PS51263"/>
    </source>
</evidence>
<dbReference type="InterPro" id="IPR029006">
    <property type="entry name" value="ADF-H/Gelsolin-like_dom_sf"/>
</dbReference>
<dbReference type="Proteomes" id="UP001055439">
    <property type="component" value="Chromosome 2"/>
</dbReference>
<dbReference type="InterPro" id="IPR002108">
    <property type="entry name" value="ADF-H"/>
</dbReference>
<proteinExistence type="inferred from homology"/>
<organism evidence="6 7">
    <name type="scientific">Musa troglodytarum</name>
    <name type="common">fe'i banana</name>
    <dbReference type="NCBI Taxonomy" id="320322"/>
    <lineage>
        <taxon>Eukaryota</taxon>
        <taxon>Viridiplantae</taxon>
        <taxon>Streptophyta</taxon>
        <taxon>Embryophyta</taxon>
        <taxon>Tracheophyta</taxon>
        <taxon>Spermatophyta</taxon>
        <taxon>Magnoliopsida</taxon>
        <taxon>Liliopsida</taxon>
        <taxon>Zingiberales</taxon>
        <taxon>Musaceae</taxon>
        <taxon>Musa</taxon>
    </lineage>
</organism>
<name>A0A9E7JQ34_9LILI</name>
<evidence type="ECO:0000256" key="1">
    <source>
        <dbReference type="ARBA" id="ARBA00006844"/>
    </source>
</evidence>
<dbReference type="AlphaFoldDB" id="A0A9E7JQ34"/>
<dbReference type="PANTHER" id="PTHR35286:SF1">
    <property type="entry name" value="EXPRESSED PROTEIN"/>
    <property type="match status" value="1"/>
</dbReference>
<keyword evidence="2" id="KW-0009">Actin-binding</keyword>
<dbReference type="GO" id="GO:0030042">
    <property type="term" value="P:actin filament depolymerization"/>
    <property type="evidence" value="ECO:0007669"/>
    <property type="project" value="InterPro"/>
</dbReference>
<dbReference type="InterPro" id="IPR017904">
    <property type="entry name" value="ADF/Cofilin"/>
</dbReference>
<keyword evidence="7" id="KW-1185">Reference proteome</keyword>
<dbReference type="EMBL" id="CP097504">
    <property type="protein sequence ID" value="URD89248.1"/>
    <property type="molecule type" value="Genomic_DNA"/>
</dbReference>
<comment type="function">
    <text evidence="3">Actin-depolymerizing protein. Severs actin filaments (F-actin) and binds to actin monomers.</text>
</comment>
<protein>
    <submittedName>
        <fullName evidence="6">Actin-depolymerizing factor</fullName>
    </submittedName>
</protein>
<gene>
    <name evidence="6" type="ORF">MUK42_27668</name>
</gene>
<evidence type="ECO:0000313" key="6">
    <source>
        <dbReference type="EMBL" id="URD89248.1"/>
    </source>
</evidence>
<evidence type="ECO:0000256" key="2">
    <source>
        <dbReference type="ARBA" id="ARBA00023203"/>
    </source>
</evidence>
<dbReference type="GO" id="GO:0003779">
    <property type="term" value="F:actin binding"/>
    <property type="evidence" value="ECO:0007669"/>
    <property type="project" value="UniProtKB-KW"/>
</dbReference>
<dbReference type="Gene3D" id="3.40.20.10">
    <property type="entry name" value="Severin"/>
    <property type="match status" value="1"/>
</dbReference>
<dbReference type="OrthoDB" id="1904011at2759"/>
<dbReference type="FunFam" id="3.40.20.10:FF:000025">
    <property type="entry name" value="Actin-depolymerizing factor 2"/>
    <property type="match status" value="1"/>
</dbReference>
<evidence type="ECO:0000313" key="7">
    <source>
        <dbReference type="Proteomes" id="UP001055439"/>
    </source>
</evidence>
<dbReference type="CDD" id="cd11286">
    <property type="entry name" value="ADF_cofilin_like"/>
    <property type="match status" value="1"/>
</dbReference>
<evidence type="ECO:0000256" key="3">
    <source>
        <dbReference type="ARBA" id="ARBA00059193"/>
    </source>
</evidence>
<comment type="similarity">
    <text evidence="1">Belongs to the actin-binding proteins ADF family.</text>
</comment>
<feature type="compositionally biased region" description="Acidic residues" evidence="4">
    <location>
        <begin position="190"/>
        <end position="199"/>
    </location>
</feature>
<sequence length="495" mass="55050">MASNPSNDAASSASAVAGCSSTDQLLLQTLMSRLHLRPPYLDTNSFLSHSLDDFLLRDRGSDAEGSDGDEEDDDEDGGDGQHGAFFGDGSRNRRLLAKEEAKLEKEIVRIVHSGDAVEALKANSGQSVAIGDHNICVAVHEEAGSEYRVWEWHGHIMLFDEENGYSAEYIYGNYFERLPEKKKKGRKQDDDDDADEDGEDMIRIKAGGNSGLRDLIQDSKDSIGNGAGRVLHRNSLKDGSGASAPHRLVRKELVPMVATLSNATRFLPDCLFVCTNFRVRECASCGHHDRRHESPRKTTCCGVRSTPPQYLFPTAPAICFPNSLPSPSRPLRLRSRSLPILVQVLSRSPRFLPEAQSANAASGMAVNDDCKLKFLELKAKRTYRFIVFKIDEKLKQVIVEKVGEPTLGYDDFAASLPTNECRYAIFDFDFVTEENCQKSKIFFIAWSPDTSRVRSKMLYASSKDRFKRELDGIQVELQATDPTEMGLDVIRGRAN</sequence>
<feature type="region of interest" description="Disordered" evidence="4">
    <location>
        <begin position="181"/>
        <end position="202"/>
    </location>
</feature>
<feature type="region of interest" description="Disordered" evidence="4">
    <location>
        <begin position="58"/>
        <end position="88"/>
    </location>
</feature>
<dbReference type="PROSITE" id="PS51263">
    <property type="entry name" value="ADF_H"/>
    <property type="match status" value="1"/>
</dbReference>
<dbReference type="SUPFAM" id="SSF55753">
    <property type="entry name" value="Actin depolymerizing proteins"/>
    <property type="match status" value="1"/>
</dbReference>
<dbReference type="SMART" id="SM00102">
    <property type="entry name" value="ADF"/>
    <property type="match status" value="1"/>
</dbReference>
<feature type="compositionally biased region" description="Acidic residues" evidence="4">
    <location>
        <begin position="64"/>
        <end position="78"/>
    </location>
</feature>
<dbReference type="Pfam" id="PF00241">
    <property type="entry name" value="Cofilin_ADF"/>
    <property type="match status" value="1"/>
</dbReference>
<accession>A0A9E7JQ34</accession>
<dbReference type="GO" id="GO:0015629">
    <property type="term" value="C:actin cytoskeleton"/>
    <property type="evidence" value="ECO:0007669"/>
    <property type="project" value="InterPro"/>
</dbReference>
<evidence type="ECO:0000256" key="4">
    <source>
        <dbReference type="SAM" id="MobiDB-lite"/>
    </source>
</evidence>
<feature type="domain" description="ADF-H" evidence="5">
    <location>
        <begin position="363"/>
        <end position="495"/>
    </location>
</feature>
<reference evidence="6" key="1">
    <citation type="submission" date="2022-05" db="EMBL/GenBank/DDBJ databases">
        <title>The Musa troglodytarum L. genome provides insights into the mechanism of non-climacteric behaviour and enrichment of carotenoids.</title>
        <authorList>
            <person name="Wang J."/>
        </authorList>
    </citation>
    <scope>NUCLEOTIDE SEQUENCE</scope>
    <source>
        <tissue evidence="6">Leaf</tissue>
    </source>
</reference>
<dbReference type="PANTHER" id="PTHR35286">
    <property type="entry name" value="EXPRESSED PROTEIN"/>
    <property type="match status" value="1"/>
</dbReference>